<reference evidence="1 2" key="1">
    <citation type="submission" date="2018-02" db="EMBL/GenBank/DDBJ databases">
        <title>Genome sequence of the basidiomycete white-rot fungus Phlebia centrifuga.</title>
        <authorList>
            <person name="Granchi Z."/>
            <person name="Peng M."/>
            <person name="de Vries R.P."/>
            <person name="Hilden K."/>
            <person name="Makela M.R."/>
            <person name="Grigoriev I."/>
            <person name="Riley R."/>
        </authorList>
    </citation>
    <scope>NUCLEOTIDE SEQUENCE [LARGE SCALE GENOMIC DNA]</scope>
    <source>
        <strain evidence="1 2">FBCC195</strain>
    </source>
</reference>
<organism evidence="1 2">
    <name type="scientific">Hermanssonia centrifuga</name>
    <dbReference type="NCBI Taxonomy" id="98765"/>
    <lineage>
        <taxon>Eukaryota</taxon>
        <taxon>Fungi</taxon>
        <taxon>Dikarya</taxon>
        <taxon>Basidiomycota</taxon>
        <taxon>Agaricomycotina</taxon>
        <taxon>Agaricomycetes</taxon>
        <taxon>Polyporales</taxon>
        <taxon>Meruliaceae</taxon>
        <taxon>Hermanssonia</taxon>
    </lineage>
</organism>
<dbReference type="EMBL" id="MLYV02000612">
    <property type="protein sequence ID" value="PSR81634.1"/>
    <property type="molecule type" value="Genomic_DNA"/>
</dbReference>
<proteinExistence type="predicted"/>
<dbReference type="Proteomes" id="UP000186601">
    <property type="component" value="Unassembled WGS sequence"/>
</dbReference>
<keyword evidence="2" id="KW-1185">Reference proteome</keyword>
<comment type="caution">
    <text evidence="1">The sequence shown here is derived from an EMBL/GenBank/DDBJ whole genome shotgun (WGS) entry which is preliminary data.</text>
</comment>
<protein>
    <submittedName>
        <fullName evidence="1">Uncharacterized protein</fullName>
    </submittedName>
</protein>
<gene>
    <name evidence="1" type="ORF">PHLCEN_2v6316</name>
</gene>
<dbReference type="AlphaFoldDB" id="A0A2R6NZT8"/>
<sequence>MDEWTDQDWGIRISCHRFFLLYGLKEATKWRKTYASSCSITLRPARFIGNAQTRLND</sequence>
<name>A0A2R6NZT8_9APHY</name>
<evidence type="ECO:0000313" key="1">
    <source>
        <dbReference type="EMBL" id="PSR81634.1"/>
    </source>
</evidence>
<accession>A0A2R6NZT8</accession>
<evidence type="ECO:0000313" key="2">
    <source>
        <dbReference type="Proteomes" id="UP000186601"/>
    </source>
</evidence>